<comment type="caution">
    <text evidence="1">The sequence shown here is derived from an EMBL/GenBank/DDBJ whole genome shotgun (WGS) entry which is preliminary data.</text>
</comment>
<organism evidence="1">
    <name type="scientific">marine sediment metagenome</name>
    <dbReference type="NCBI Taxonomy" id="412755"/>
    <lineage>
        <taxon>unclassified sequences</taxon>
        <taxon>metagenomes</taxon>
        <taxon>ecological metagenomes</taxon>
    </lineage>
</organism>
<accession>A0A0F9PYB8</accession>
<evidence type="ECO:0000313" key="1">
    <source>
        <dbReference type="EMBL" id="KKM98162.1"/>
    </source>
</evidence>
<name>A0A0F9PYB8_9ZZZZ</name>
<proteinExistence type="predicted"/>
<protein>
    <submittedName>
        <fullName evidence="1">Uncharacterized protein</fullName>
    </submittedName>
</protein>
<dbReference type="AlphaFoldDB" id="A0A0F9PYB8"/>
<sequence length="107" mass="11464">MTVTIKSLKDGQLPNSKTTLYTTPAATQTVVNRIRLVNTNSTAETVNLYFKASGGTSRRIIPKDYSLAASAELIMDDVLTMEAADEIEGDSTTAVKTDYVISGAENS</sequence>
<gene>
    <name evidence="1" type="ORF">LCGC14_1160730</name>
</gene>
<dbReference type="EMBL" id="LAZR01005658">
    <property type="protein sequence ID" value="KKM98162.1"/>
    <property type="molecule type" value="Genomic_DNA"/>
</dbReference>
<reference evidence="1" key="1">
    <citation type="journal article" date="2015" name="Nature">
        <title>Complex archaea that bridge the gap between prokaryotes and eukaryotes.</title>
        <authorList>
            <person name="Spang A."/>
            <person name="Saw J.H."/>
            <person name="Jorgensen S.L."/>
            <person name="Zaremba-Niedzwiedzka K."/>
            <person name="Martijn J."/>
            <person name="Lind A.E."/>
            <person name="van Eijk R."/>
            <person name="Schleper C."/>
            <person name="Guy L."/>
            <person name="Ettema T.J."/>
        </authorList>
    </citation>
    <scope>NUCLEOTIDE SEQUENCE</scope>
</reference>